<evidence type="ECO:0000313" key="2">
    <source>
        <dbReference type="Proteomes" id="UP001198565"/>
    </source>
</evidence>
<name>A0ABS7QNS0_9ACTN</name>
<gene>
    <name evidence="1" type="ORF">K7472_08195</name>
</gene>
<dbReference type="Proteomes" id="UP001198565">
    <property type="component" value="Unassembled WGS sequence"/>
</dbReference>
<keyword evidence="2" id="KW-1185">Reference proteome</keyword>
<accession>A0ABS7QNS0</accession>
<sequence length="169" mass="18796">MGDATRDETIQRLRVLGHWRAFGRHVPSNELIQAGLDALLAGVDSPSLLLLAGLGRREEHEAQDLFDRALEELDFTFEVPADPTAAKLAMAYWLAEQIASGTMDPAKGADLIWREVAWDLGYPDELQPIVQCAILIDDWDEHWGVPLEELRSKALNAARQLATRNGRAT</sequence>
<organism evidence="1 2">
    <name type="scientific">Streptantibioticus parmotrematis</name>
    <dbReference type="NCBI Taxonomy" id="2873249"/>
    <lineage>
        <taxon>Bacteria</taxon>
        <taxon>Bacillati</taxon>
        <taxon>Actinomycetota</taxon>
        <taxon>Actinomycetes</taxon>
        <taxon>Kitasatosporales</taxon>
        <taxon>Streptomycetaceae</taxon>
        <taxon>Streptantibioticus</taxon>
    </lineage>
</organism>
<comment type="caution">
    <text evidence="1">The sequence shown here is derived from an EMBL/GenBank/DDBJ whole genome shotgun (WGS) entry which is preliminary data.</text>
</comment>
<reference evidence="1 2" key="1">
    <citation type="submission" date="2021-08" db="EMBL/GenBank/DDBJ databases">
        <title>Streptomyces sp. PTM05 isolated from lichen.</title>
        <authorList>
            <person name="Somphong A."/>
            <person name="Phongsopitanun W."/>
            <person name="Tanasupawat S."/>
        </authorList>
    </citation>
    <scope>NUCLEOTIDE SEQUENCE [LARGE SCALE GENOMIC DNA]</scope>
    <source>
        <strain evidence="1 2">Ptm05</strain>
    </source>
</reference>
<protein>
    <submittedName>
        <fullName evidence="1">Uncharacterized protein</fullName>
    </submittedName>
</protein>
<dbReference type="EMBL" id="JAINVZ010000004">
    <property type="protein sequence ID" value="MBY8884826.1"/>
    <property type="molecule type" value="Genomic_DNA"/>
</dbReference>
<proteinExistence type="predicted"/>
<dbReference type="RefSeq" id="WP_222975600.1">
    <property type="nucleotide sequence ID" value="NZ_JAINVZ010000004.1"/>
</dbReference>
<evidence type="ECO:0000313" key="1">
    <source>
        <dbReference type="EMBL" id="MBY8884826.1"/>
    </source>
</evidence>